<evidence type="ECO:0000313" key="2">
    <source>
        <dbReference type="Proteomes" id="UP000061468"/>
    </source>
</evidence>
<protein>
    <submittedName>
        <fullName evidence="1">Uncharacterized protein</fullName>
    </submittedName>
</protein>
<accession>A0AAC8XKG9</accession>
<name>A0AAC8XKG9_9ALTE</name>
<reference evidence="1 2" key="1">
    <citation type="submission" date="2015-12" db="EMBL/GenBank/DDBJ databases">
        <title>Intraspecies pangenome expansion in the marine bacterium Alteromonas.</title>
        <authorList>
            <person name="Lopez-Perez M."/>
            <person name="Rodriguez-Valera F."/>
        </authorList>
    </citation>
    <scope>NUCLEOTIDE SEQUENCE [LARGE SCALE GENOMIC DNA]</scope>
    <source>
        <strain evidence="1 2">UM8</strain>
    </source>
</reference>
<dbReference type="EMBL" id="CP013928">
    <property type="protein sequence ID" value="AMJ78948.1"/>
    <property type="molecule type" value="Genomic_DNA"/>
</dbReference>
<evidence type="ECO:0000313" key="1">
    <source>
        <dbReference type="EMBL" id="AMJ78948.1"/>
    </source>
</evidence>
<dbReference type="AlphaFoldDB" id="A0AAC8XKG9"/>
<sequence length="66" mass="7409">MLLLLIGCEMEILALSVLSIYTRTSIILKFSTTMKSIMLIKLTTAKQKMRGVLTFEQSTLPRISMG</sequence>
<organism evidence="1 2">
    <name type="scientific">Alteromonas mediterranea</name>
    <dbReference type="NCBI Taxonomy" id="314275"/>
    <lineage>
        <taxon>Bacteria</taxon>
        <taxon>Pseudomonadati</taxon>
        <taxon>Pseudomonadota</taxon>
        <taxon>Gammaproteobacteria</taxon>
        <taxon>Alteromonadales</taxon>
        <taxon>Alteromonadaceae</taxon>
        <taxon>Alteromonas/Salinimonas group</taxon>
        <taxon>Alteromonas</taxon>
    </lineage>
</organism>
<dbReference type="Proteomes" id="UP000061468">
    <property type="component" value="Chromosome"/>
</dbReference>
<proteinExistence type="predicted"/>
<gene>
    <name evidence="1" type="ORF">AV942_11915</name>
</gene>